<dbReference type="EMBL" id="BAAAYV010000023">
    <property type="protein sequence ID" value="GAA3666762.1"/>
    <property type="molecule type" value="Genomic_DNA"/>
</dbReference>
<sequence>MILADIAHARAGDKGVLVTIAVVPHDEDDYGLLTTALSEDRIRDRLGWLFPDGIVRHELPSLRAMLIVGRRAADDDVTVSLAADRHGKTAAGILLAAEIPETPSPLSAVDPPRSPSPSPSPGKAAPWR</sequence>
<gene>
    <name evidence="3" type="ORF">GCM10022202_31140</name>
</gene>
<evidence type="ECO:0000313" key="4">
    <source>
        <dbReference type="Proteomes" id="UP001410795"/>
    </source>
</evidence>
<evidence type="ECO:0000256" key="1">
    <source>
        <dbReference type="SAM" id="MobiDB-lite"/>
    </source>
</evidence>
<feature type="region of interest" description="Disordered" evidence="1">
    <location>
        <begin position="102"/>
        <end position="128"/>
    </location>
</feature>
<dbReference type="Proteomes" id="UP001410795">
    <property type="component" value="Unassembled WGS sequence"/>
</dbReference>
<proteinExistence type="predicted"/>
<evidence type="ECO:0000259" key="2">
    <source>
        <dbReference type="Pfam" id="PF23544"/>
    </source>
</evidence>
<dbReference type="Pfam" id="PF23544">
    <property type="entry name" value="AtuA_ferredoxin"/>
    <property type="match status" value="1"/>
</dbReference>
<evidence type="ECO:0000313" key="3">
    <source>
        <dbReference type="EMBL" id="GAA3666762.1"/>
    </source>
</evidence>
<organism evidence="3 4">
    <name type="scientific">Microbacterium marinilacus</name>
    <dbReference type="NCBI Taxonomy" id="415209"/>
    <lineage>
        <taxon>Bacteria</taxon>
        <taxon>Bacillati</taxon>
        <taxon>Actinomycetota</taxon>
        <taxon>Actinomycetes</taxon>
        <taxon>Micrococcales</taxon>
        <taxon>Microbacteriaceae</taxon>
        <taxon>Microbacterium</taxon>
    </lineage>
</organism>
<accession>A0ABP7BRV6</accession>
<dbReference type="InterPro" id="IPR056362">
    <property type="entry name" value="AtuA-like_ferredoxin_dom"/>
</dbReference>
<dbReference type="RefSeq" id="WP_221860743.1">
    <property type="nucleotide sequence ID" value="NZ_BAAAYV010000023.1"/>
</dbReference>
<name>A0ABP7BRV6_9MICO</name>
<protein>
    <recommendedName>
        <fullName evidence="2">AtuA-like ferredoxin-fold domain-containing protein</fullName>
    </recommendedName>
</protein>
<feature type="domain" description="AtuA-like ferredoxin-fold" evidence="2">
    <location>
        <begin position="2"/>
        <end position="99"/>
    </location>
</feature>
<keyword evidence="4" id="KW-1185">Reference proteome</keyword>
<reference evidence="4" key="1">
    <citation type="journal article" date="2019" name="Int. J. Syst. Evol. Microbiol.">
        <title>The Global Catalogue of Microorganisms (GCM) 10K type strain sequencing project: providing services to taxonomists for standard genome sequencing and annotation.</title>
        <authorList>
            <consortium name="The Broad Institute Genomics Platform"/>
            <consortium name="The Broad Institute Genome Sequencing Center for Infectious Disease"/>
            <person name="Wu L."/>
            <person name="Ma J."/>
        </authorList>
    </citation>
    <scope>NUCLEOTIDE SEQUENCE [LARGE SCALE GENOMIC DNA]</scope>
    <source>
        <strain evidence="4">JCM 16546</strain>
    </source>
</reference>
<comment type="caution">
    <text evidence="3">The sequence shown here is derived from an EMBL/GenBank/DDBJ whole genome shotgun (WGS) entry which is preliminary data.</text>
</comment>